<dbReference type="PANTHER" id="PTHR21661">
    <property type="entry name" value="EPOXIDE HYDROLASE 1-RELATED"/>
    <property type="match status" value="1"/>
</dbReference>
<protein>
    <submittedName>
        <fullName evidence="5">Epoxide hydrolase</fullName>
    </submittedName>
</protein>
<evidence type="ECO:0000313" key="6">
    <source>
        <dbReference type="Proteomes" id="UP001164963"/>
    </source>
</evidence>
<evidence type="ECO:0000256" key="3">
    <source>
        <dbReference type="ARBA" id="ARBA00022801"/>
    </source>
</evidence>
<accession>A0ABY6Q0X6</accession>
<dbReference type="PIRSF" id="PIRSF001112">
    <property type="entry name" value="Epoxide_hydrolase"/>
    <property type="match status" value="1"/>
</dbReference>
<comment type="similarity">
    <text evidence="1">Belongs to the peptidase S33 family.</text>
</comment>
<dbReference type="Proteomes" id="UP001164963">
    <property type="component" value="Chromosome"/>
</dbReference>
<dbReference type="InterPro" id="IPR010497">
    <property type="entry name" value="Epoxide_hydro_N"/>
</dbReference>
<gene>
    <name evidence="5" type="ORF">NEH16_31840</name>
</gene>
<dbReference type="PRINTS" id="PR00412">
    <property type="entry name" value="EPOXHYDRLASE"/>
</dbReference>
<dbReference type="EMBL" id="CP098740">
    <property type="protein sequence ID" value="UZK58061.1"/>
    <property type="molecule type" value="Genomic_DNA"/>
</dbReference>
<dbReference type="RefSeq" id="WP_265546588.1">
    <property type="nucleotide sequence ID" value="NZ_CP098740.1"/>
</dbReference>
<reference evidence="5" key="1">
    <citation type="journal article" date="2022" name="Front. Microbiol.">
        <title>Mirubactin C rescues the lethal effect of cell wall biosynthesis mutations in Bacillus subtilis.</title>
        <authorList>
            <person name="Kepplinger B."/>
            <person name="Wen X."/>
            <person name="Tyler A.R."/>
            <person name="Kim B.Y."/>
            <person name="Brown J."/>
            <person name="Banks P."/>
            <person name="Dashti Y."/>
            <person name="Mackenzie E.S."/>
            <person name="Wills C."/>
            <person name="Kawai Y."/>
            <person name="Waldron K.J."/>
            <person name="Allenby N.E.E."/>
            <person name="Wu L.J."/>
            <person name="Hall M.J."/>
            <person name="Errington J."/>
        </authorList>
    </citation>
    <scope>NUCLEOTIDE SEQUENCE</scope>
    <source>
        <strain evidence="5">MDA8-470</strain>
    </source>
</reference>
<dbReference type="GO" id="GO:0016787">
    <property type="term" value="F:hydrolase activity"/>
    <property type="evidence" value="ECO:0007669"/>
    <property type="project" value="UniProtKB-KW"/>
</dbReference>
<evidence type="ECO:0000256" key="2">
    <source>
        <dbReference type="ARBA" id="ARBA00022797"/>
    </source>
</evidence>
<evidence type="ECO:0000256" key="1">
    <source>
        <dbReference type="ARBA" id="ARBA00010088"/>
    </source>
</evidence>
<dbReference type="InterPro" id="IPR016292">
    <property type="entry name" value="Epoxide_hydrolase"/>
</dbReference>
<dbReference type="Pfam" id="PF06441">
    <property type="entry name" value="EHN"/>
    <property type="match status" value="1"/>
</dbReference>
<evidence type="ECO:0000259" key="4">
    <source>
        <dbReference type="Pfam" id="PF06441"/>
    </source>
</evidence>
<dbReference type="PANTHER" id="PTHR21661:SF35">
    <property type="entry name" value="EPOXIDE HYDROLASE"/>
    <property type="match status" value="1"/>
</dbReference>
<evidence type="ECO:0000313" key="5">
    <source>
        <dbReference type="EMBL" id="UZK58061.1"/>
    </source>
</evidence>
<dbReference type="Gene3D" id="3.40.50.1820">
    <property type="entry name" value="alpha/beta hydrolase"/>
    <property type="match status" value="1"/>
</dbReference>
<keyword evidence="3 5" id="KW-0378">Hydrolase</keyword>
<dbReference type="InterPro" id="IPR029058">
    <property type="entry name" value="AB_hydrolase_fold"/>
</dbReference>
<organism evidence="5 6">
    <name type="scientific">Streptomyces drozdowiczii</name>
    <dbReference type="NCBI Taxonomy" id="202862"/>
    <lineage>
        <taxon>Bacteria</taxon>
        <taxon>Bacillati</taxon>
        <taxon>Actinomycetota</taxon>
        <taxon>Actinomycetes</taxon>
        <taxon>Kitasatosporales</taxon>
        <taxon>Streptomycetaceae</taxon>
        <taxon>Streptomyces</taxon>
    </lineage>
</organism>
<proteinExistence type="inferred from homology"/>
<sequence length="396" mass="43264">MHPYRTEFPPSALDDLRRRLAETRWPAEIPGAGWSRGVPVGYLRELTQYWLDTFDWRAVEERLNAHPQLRTEVDGTPVHLLHVRSPEPDATPLLITHGWPGSVLEYLDVIGPLTDPRAHGGDPSRAFHLVLPTLPGHGLSGPAAEPGWGVPRIARAWAEIMRRLGYDRYLVQGGDLGSWVSLALGSLDAEHVAGVHVNFLVTPPPGPEAVAGLDQRDLGRLARLGDFFEYGSGYMKIQGTRPQTLAYSLDDSAAGQLAWIAEKYKEWSGCAERPEEVIDRDDLLANFTLTWLTATGGSSAQTYYELADQLPGSPTATAPPPMTAPLGVSVYPDDPAPPVRAFAEQQYPHIVQWREHPGGGHFAPLEQPAHFVADLRDFAAAVDARQPVTASTGGRA</sequence>
<keyword evidence="6" id="KW-1185">Reference proteome</keyword>
<dbReference type="InterPro" id="IPR000639">
    <property type="entry name" value="Epox_hydrolase-like"/>
</dbReference>
<name>A0ABY6Q0X6_9ACTN</name>
<dbReference type="SUPFAM" id="SSF53474">
    <property type="entry name" value="alpha/beta-Hydrolases"/>
    <property type="match status" value="1"/>
</dbReference>
<feature type="domain" description="Epoxide hydrolase N-terminal" evidence="4">
    <location>
        <begin position="2"/>
        <end position="106"/>
    </location>
</feature>
<keyword evidence="2" id="KW-0058">Aromatic hydrocarbons catabolism</keyword>